<evidence type="ECO:0000256" key="3">
    <source>
        <dbReference type="ARBA" id="ARBA00022483"/>
    </source>
</evidence>
<dbReference type="Pfam" id="PF20669">
    <property type="entry name" value="Exo70_N"/>
    <property type="match status" value="1"/>
</dbReference>
<dbReference type="InterPro" id="IPR004140">
    <property type="entry name" value="Exo70"/>
</dbReference>
<dbReference type="GO" id="GO:0000145">
    <property type="term" value="C:exocyst"/>
    <property type="evidence" value="ECO:0007669"/>
    <property type="project" value="InterPro"/>
</dbReference>
<dbReference type="AlphaFoldDB" id="A0AAD9J9X7"/>
<proteinExistence type="inferred from homology"/>
<dbReference type="Proteomes" id="UP001208570">
    <property type="component" value="Unassembled WGS sequence"/>
</dbReference>
<dbReference type="PANTHER" id="PTHR12542">
    <property type="entry name" value="EXOCYST COMPLEX PROTEIN EXO70"/>
    <property type="match status" value="1"/>
</dbReference>
<evidence type="ECO:0000256" key="2">
    <source>
        <dbReference type="ARBA" id="ARBA00022448"/>
    </source>
</evidence>
<feature type="domain" description="Exocyst complex subunit Exo70 C-terminal" evidence="6">
    <location>
        <begin position="414"/>
        <end position="672"/>
    </location>
</feature>
<gene>
    <name evidence="7" type="ORF">LSH36_500g00027</name>
</gene>
<dbReference type="GO" id="GO:0015031">
    <property type="term" value="P:protein transport"/>
    <property type="evidence" value="ECO:0007669"/>
    <property type="project" value="UniProtKB-KW"/>
</dbReference>
<keyword evidence="2 5" id="KW-0813">Transport</keyword>
<dbReference type="EMBL" id="JAODUP010000500">
    <property type="protein sequence ID" value="KAK2148385.1"/>
    <property type="molecule type" value="Genomic_DNA"/>
</dbReference>
<reference evidence="7" key="1">
    <citation type="journal article" date="2023" name="Mol. Biol. Evol.">
        <title>Third-Generation Sequencing Reveals the Adaptive Role of the Epigenome in Three Deep-Sea Polychaetes.</title>
        <authorList>
            <person name="Perez M."/>
            <person name="Aroh O."/>
            <person name="Sun Y."/>
            <person name="Lan Y."/>
            <person name="Juniper S.K."/>
            <person name="Young C.R."/>
            <person name="Angers B."/>
            <person name="Qian P.Y."/>
        </authorList>
    </citation>
    <scope>NUCLEOTIDE SEQUENCE</scope>
    <source>
        <strain evidence="7">P08H-3</strain>
    </source>
</reference>
<dbReference type="InterPro" id="IPR046364">
    <property type="entry name" value="Exo70_C"/>
</dbReference>
<evidence type="ECO:0000313" key="8">
    <source>
        <dbReference type="Proteomes" id="UP001208570"/>
    </source>
</evidence>
<dbReference type="SUPFAM" id="SSF74788">
    <property type="entry name" value="Cullin repeat-like"/>
    <property type="match status" value="1"/>
</dbReference>
<dbReference type="Gene3D" id="1.20.1280.170">
    <property type="entry name" value="Exocyst complex component Exo70"/>
    <property type="match status" value="3"/>
</dbReference>
<sequence>MEEIPTFRNGTKDKLEKEKENLAQLRDLLHRSDLMTQNMLGILGSFETRLGSPSSGLSPYLECMEKLQKAVQYFNKHNQDSPEMADVVSLYEAGRNALEKEFHKILQTHSKPVPAVLMLDVFSAEDDEEPPIIEHFPQRVHNELKLISSWLQRCDATTDYLSVYASVRSHAVVKSLQCLKDHLKSGSRDSTRDSPALMSKFSHTKDTLSSKKALKRMAFVKKASTAIMKSKAHLEAAGSDLKDEGIDIDIDIYLTSVSALLKLIQSEWILMQGLLPDKHQRKIFDMLVQAGLETIVREGEQISAYIKRATLRHNTAAIINIFPVLKHLRAIKPEYDVTLENCQAPTRAKLPTLISTLDATGAKALEDFVDSVRNDPDKVSNMPKDGTVHELTSNFLEKGCLGGGAPEIDFAGSRTMIFLEQLIQFADVAGAMLLSQDPNLLADITNVDRHLLKLAHFLTQVLSNLALNLDNKSETYSDETLKSIFLLNNYNYMLKTLKRSGMLDVVHMWNNEVSDFLSNKILEQKRIYSQRNNVLELVHLLNPNVELKYAERIDFYRKEYTKSWSRVLYYLAENQQPAVGIAGADGKLKDKERQIIKDRFVGFNRELEEIIRVQKSYSIPDPELRESLRKDNRDYILPFFRSFMRKYEGSHFTKNPEKYVKHRESDVLRFLNNFFDVRA</sequence>
<feature type="domain" description="Exocyst complex subunit Exo70 C-terminal" evidence="6">
    <location>
        <begin position="257"/>
        <end position="395"/>
    </location>
</feature>
<comment type="caution">
    <text evidence="7">The sequence shown here is derived from an EMBL/GenBank/DDBJ whole genome shotgun (WGS) entry which is preliminary data.</text>
</comment>
<evidence type="ECO:0000256" key="5">
    <source>
        <dbReference type="RuleBase" id="RU365026"/>
    </source>
</evidence>
<dbReference type="InterPro" id="IPR016159">
    <property type="entry name" value="Cullin_repeat-like_dom_sf"/>
</dbReference>
<dbReference type="PANTHER" id="PTHR12542:SF41">
    <property type="entry name" value="EXOCYST COMPLEX COMPONENT 7"/>
    <property type="match status" value="1"/>
</dbReference>
<accession>A0AAD9J9X7</accession>
<organism evidence="7 8">
    <name type="scientific">Paralvinella palmiformis</name>
    <dbReference type="NCBI Taxonomy" id="53620"/>
    <lineage>
        <taxon>Eukaryota</taxon>
        <taxon>Metazoa</taxon>
        <taxon>Spiralia</taxon>
        <taxon>Lophotrochozoa</taxon>
        <taxon>Annelida</taxon>
        <taxon>Polychaeta</taxon>
        <taxon>Sedentaria</taxon>
        <taxon>Canalipalpata</taxon>
        <taxon>Terebellida</taxon>
        <taxon>Terebelliformia</taxon>
        <taxon>Alvinellidae</taxon>
        <taxon>Paralvinella</taxon>
    </lineage>
</organism>
<evidence type="ECO:0000256" key="1">
    <source>
        <dbReference type="ARBA" id="ARBA00006756"/>
    </source>
</evidence>
<protein>
    <recommendedName>
        <fullName evidence="4 5">Exocyst complex component 7</fullName>
    </recommendedName>
    <alternativeName>
        <fullName evidence="5">Exocyst complex component Exo70</fullName>
    </alternativeName>
</protein>
<evidence type="ECO:0000256" key="4">
    <source>
        <dbReference type="ARBA" id="ARBA00026169"/>
    </source>
</evidence>
<evidence type="ECO:0000259" key="6">
    <source>
        <dbReference type="Pfam" id="PF03081"/>
    </source>
</evidence>
<keyword evidence="3 5" id="KW-0268">Exocytosis</keyword>
<comment type="similarity">
    <text evidence="1 5">Belongs to the EXO70 family.</text>
</comment>
<dbReference type="GO" id="GO:0006887">
    <property type="term" value="P:exocytosis"/>
    <property type="evidence" value="ECO:0007669"/>
    <property type="project" value="UniProtKB-KW"/>
</dbReference>
<dbReference type="GO" id="GO:0005546">
    <property type="term" value="F:phosphatidylinositol-4,5-bisphosphate binding"/>
    <property type="evidence" value="ECO:0007669"/>
    <property type="project" value="InterPro"/>
</dbReference>
<keyword evidence="8" id="KW-1185">Reference proteome</keyword>
<dbReference type="Pfam" id="PF03081">
    <property type="entry name" value="Exo70_C"/>
    <property type="match status" value="2"/>
</dbReference>
<comment type="function">
    <text evidence="5">Component of the exocyst complex involved in the docking of exocytic vesicles with fusion sites on the plasma membrane.</text>
</comment>
<name>A0AAD9J9X7_9ANNE</name>
<keyword evidence="5" id="KW-0653">Protein transport</keyword>
<evidence type="ECO:0000313" key="7">
    <source>
        <dbReference type="EMBL" id="KAK2148385.1"/>
    </source>
</evidence>